<dbReference type="Pfam" id="PF03551">
    <property type="entry name" value="PadR"/>
    <property type="match status" value="1"/>
</dbReference>
<dbReference type="AlphaFoldDB" id="Q9A474"/>
<proteinExistence type="predicted"/>
<evidence type="ECO:0000313" key="3">
    <source>
        <dbReference type="Proteomes" id="UP000001816"/>
    </source>
</evidence>
<accession>Q9A474</accession>
<keyword evidence="3" id="KW-1185">Reference proteome</keyword>
<dbReference type="eggNOG" id="COG1695">
    <property type="taxonomic scope" value="Bacteria"/>
</dbReference>
<name>Q9A474_CAUVC</name>
<dbReference type="PANTHER" id="PTHR33169">
    <property type="entry name" value="PADR-FAMILY TRANSCRIPTIONAL REGULATOR"/>
    <property type="match status" value="1"/>
</dbReference>
<dbReference type="InterPro" id="IPR005149">
    <property type="entry name" value="Tscrpt_reg_PadR_N"/>
</dbReference>
<dbReference type="InterPro" id="IPR052509">
    <property type="entry name" value="Metal_resp_DNA-bind_regulator"/>
</dbReference>
<sequence length="130" mass="14827">MRHTLCVVHPMPTDTDIFESLRQELRRGTLILAVLAQLREERYGYSLRQALSGVGVEIDEGALYPMLRRLEAQGLLASEWREEDKRKKRFYQLSSEGRAVLARLADEWRAINAALEPLLEPAPSDGHQKG</sequence>
<organism evidence="2 3">
    <name type="scientific">Caulobacter vibrioides (strain ATCC 19089 / CIP 103742 / CB 15)</name>
    <name type="common">Caulobacter crescentus</name>
    <dbReference type="NCBI Taxonomy" id="190650"/>
    <lineage>
        <taxon>Bacteria</taxon>
        <taxon>Pseudomonadati</taxon>
        <taxon>Pseudomonadota</taxon>
        <taxon>Alphaproteobacteria</taxon>
        <taxon>Caulobacterales</taxon>
        <taxon>Caulobacteraceae</taxon>
        <taxon>Caulobacter</taxon>
    </lineage>
</organism>
<dbReference type="PANTHER" id="PTHR33169:SF14">
    <property type="entry name" value="TRANSCRIPTIONAL REGULATOR RV3488"/>
    <property type="match status" value="1"/>
</dbReference>
<evidence type="ECO:0000313" key="2">
    <source>
        <dbReference type="EMBL" id="AAK24931.1"/>
    </source>
</evidence>
<dbReference type="PATRIC" id="fig|190650.5.peg.2975"/>
<dbReference type="EMBL" id="AE005673">
    <property type="protein sequence ID" value="AAK24931.1"/>
    <property type="molecule type" value="Genomic_DNA"/>
</dbReference>
<dbReference type="Proteomes" id="UP000001816">
    <property type="component" value="Chromosome"/>
</dbReference>
<dbReference type="Gene3D" id="1.10.10.10">
    <property type="entry name" value="Winged helix-like DNA-binding domain superfamily/Winged helix DNA-binding domain"/>
    <property type="match status" value="1"/>
</dbReference>
<dbReference type="InterPro" id="IPR036388">
    <property type="entry name" value="WH-like_DNA-bd_sf"/>
</dbReference>
<dbReference type="SUPFAM" id="SSF46785">
    <property type="entry name" value="Winged helix' DNA-binding domain"/>
    <property type="match status" value="1"/>
</dbReference>
<dbReference type="PIR" id="G87616">
    <property type="entry name" value="G87616"/>
</dbReference>
<protein>
    <recommendedName>
        <fullName evidence="1">Transcription regulator PadR N-terminal domain-containing protein</fullName>
    </recommendedName>
</protein>
<gene>
    <name evidence="2" type="ordered locus">CC_2969</name>
</gene>
<dbReference type="KEGG" id="ccr:CC_2969"/>
<dbReference type="STRING" id="190650.CC_2969"/>
<dbReference type="EnsemblBacteria" id="AAK24931">
    <property type="protein sequence ID" value="AAK24931"/>
    <property type="gene ID" value="CC_2969"/>
</dbReference>
<evidence type="ECO:0000259" key="1">
    <source>
        <dbReference type="Pfam" id="PF03551"/>
    </source>
</evidence>
<feature type="domain" description="Transcription regulator PadR N-terminal" evidence="1">
    <location>
        <begin position="31"/>
        <end position="102"/>
    </location>
</feature>
<dbReference type="InterPro" id="IPR036390">
    <property type="entry name" value="WH_DNA-bd_sf"/>
</dbReference>
<reference evidence="2 3" key="1">
    <citation type="journal article" date="2001" name="Proc. Natl. Acad. Sci. U.S.A.">
        <title>Complete genome sequence of Caulobacter crescentus.</title>
        <authorList>
            <person name="Nierman W.C."/>
            <person name="Feldblyum T.V."/>
            <person name="Laub M.T."/>
            <person name="Paulsen I.T."/>
            <person name="Nelson K.E."/>
            <person name="Eisen J.A."/>
            <person name="Heidelberg J.F."/>
            <person name="Alley M.R."/>
            <person name="Ohta N."/>
            <person name="Maddock J.R."/>
            <person name="Potocka I."/>
            <person name="Nelson W.C."/>
            <person name="Newton A."/>
            <person name="Stephens C."/>
            <person name="Phadke N.D."/>
            <person name="Ely B."/>
            <person name="DeBoy R.T."/>
            <person name="Dodson R.J."/>
            <person name="Durkin A.S."/>
            <person name="Gwinn M.L."/>
            <person name="Haft D.H."/>
            <person name="Kolonay J.F."/>
            <person name="Smit J."/>
            <person name="Craven M.B."/>
            <person name="Khouri H."/>
            <person name="Shetty J."/>
            <person name="Berry K."/>
            <person name="Utterback T."/>
            <person name="Tran K."/>
            <person name="Wolf A."/>
            <person name="Vamathevan J."/>
            <person name="Ermolaeva M."/>
            <person name="White O."/>
            <person name="Salzberg S.L."/>
            <person name="Venter J.C."/>
            <person name="Shapiro L."/>
            <person name="Fraser C.M."/>
        </authorList>
    </citation>
    <scope>NUCLEOTIDE SEQUENCE [LARGE SCALE GENOMIC DNA]</scope>
    <source>
        <strain evidence="3">ATCC 19089 / CB15</strain>
    </source>
</reference>
<dbReference type="BioCyc" id="CAULO:CC2969-MONOMER"/>
<dbReference type="HOGENOM" id="CLU_063440_3_2_5"/>
<dbReference type="SMR" id="Q9A474"/>